<sequence length="50" mass="6075">MTALKHFDGAYWRNLFNSCVGKTKWPFRSGVWSKKRVDPTRTRRLDYFCF</sequence>
<proteinExistence type="predicted"/>
<dbReference type="EMBL" id="CM017614">
    <property type="protein sequence ID" value="TYI26975.1"/>
    <property type="molecule type" value="Genomic_DNA"/>
</dbReference>
<reference evidence="1 2" key="1">
    <citation type="submission" date="2019-07" db="EMBL/GenBank/DDBJ databases">
        <title>WGS assembly of Gossypium tomentosum.</title>
        <authorList>
            <person name="Chen Z.J."/>
            <person name="Sreedasyam A."/>
            <person name="Ando A."/>
            <person name="Song Q."/>
            <person name="De L."/>
            <person name="Hulse-Kemp A."/>
            <person name="Ding M."/>
            <person name="Ye W."/>
            <person name="Kirkbride R."/>
            <person name="Jenkins J."/>
            <person name="Plott C."/>
            <person name="Lovell J."/>
            <person name="Lin Y.-M."/>
            <person name="Vaughn R."/>
            <person name="Liu B."/>
            <person name="Li W."/>
            <person name="Simpson S."/>
            <person name="Scheffler B."/>
            <person name="Saski C."/>
            <person name="Grover C."/>
            <person name="Hu G."/>
            <person name="Conover J."/>
            <person name="Carlson J."/>
            <person name="Shu S."/>
            <person name="Boston L."/>
            <person name="Williams M."/>
            <person name="Peterson D."/>
            <person name="Mcgee K."/>
            <person name="Jones D."/>
            <person name="Wendel J."/>
            <person name="Stelly D."/>
            <person name="Grimwood J."/>
            <person name="Schmutz J."/>
        </authorList>
    </citation>
    <scope>NUCLEOTIDE SEQUENCE [LARGE SCALE GENOMIC DNA]</scope>
    <source>
        <strain evidence="1">7179.01</strain>
    </source>
</reference>
<accession>A0A5D2QHN1</accession>
<gene>
    <name evidence="1" type="ORF">ES332_A05G147900v1</name>
</gene>
<evidence type="ECO:0000313" key="1">
    <source>
        <dbReference type="EMBL" id="TYI26975.1"/>
    </source>
</evidence>
<dbReference type="AlphaFoldDB" id="A0A5D2QHN1"/>
<dbReference type="Gene3D" id="3.40.50.1100">
    <property type="match status" value="1"/>
</dbReference>
<dbReference type="Proteomes" id="UP000322667">
    <property type="component" value="Chromosome A05"/>
</dbReference>
<protein>
    <submittedName>
        <fullName evidence="1">Uncharacterized protein</fullName>
    </submittedName>
</protein>
<organism evidence="1 2">
    <name type="scientific">Gossypium tomentosum</name>
    <name type="common">Hawaiian cotton</name>
    <name type="synonym">Gossypium sandvicense</name>
    <dbReference type="NCBI Taxonomy" id="34277"/>
    <lineage>
        <taxon>Eukaryota</taxon>
        <taxon>Viridiplantae</taxon>
        <taxon>Streptophyta</taxon>
        <taxon>Embryophyta</taxon>
        <taxon>Tracheophyta</taxon>
        <taxon>Spermatophyta</taxon>
        <taxon>Magnoliopsida</taxon>
        <taxon>eudicotyledons</taxon>
        <taxon>Gunneridae</taxon>
        <taxon>Pentapetalae</taxon>
        <taxon>rosids</taxon>
        <taxon>malvids</taxon>
        <taxon>Malvales</taxon>
        <taxon>Malvaceae</taxon>
        <taxon>Malvoideae</taxon>
        <taxon>Gossypium</taxon>
    </lineage>
</organism>
<keyword evidence="2" id="KW-1185">Reference proteome</keyword>
<evidence type="ECO:0000313" key="2">
    <source>
        <dbReference type="Proteomes" id="UP000322667"/>
    </source>
</evidence>
<dbReference type="InterPro" id="IPR036052">
    <property type="entry name" value="TrpB-like_PALP_sf"/>
</dbReference>
<name>A0A5D2QHN1_GOSTO</name>